<dbReference type="EMBL" id="CCKQ01006642">
    <property type="protein sequence ID" value="CDW77966.1"/>
    <property type="molecule type" value="Genomic_DNA"/>
</dbReference>
<organism evidence="1 2">
    <name type="scientific">Stylonychia lemnae</name>
    <name type="common">Ciliate</name>
    <dbReference type="NCBI Taxonomy" id="5949"/>
    <lineage>
        <taxon>Eukaryota</taxon>
        <taxon>Sar</taxon>
        <taxon>Alveolata</taxon>
        <taxon>Ciliophora</taxon>
        <taxon>Intramacronucleata</taxon>
        <taxon>Spirotrichea</taxon>
        <taxon>Stichotrichia</taxon>
        <taxon>Sporadotrichida</taxon>
        <taxon>Oxytrichidae</taxon>
        <taxon>Stylonychinae</taxon>
        <taxon>Stylonychia</taxon>
    </lineage>
</organism>
<protein>
    <submittedName>
        <fullName evidence="1">Uncharacterized protein</fullName>
    </submittedName>
</protein>
<accession>A0A078A7Y3</accession>
<name>A0A078A7Y3_STYLE</name>
<dbReference type="InParanoid" id="A0A078A7Y3"/>
<dbReference type="AlphaFoldDB" id="A0A078A7Y3"/>
<dbReference type="Proteomes" id="UP000039865">
    <property type="component" value="Unassembled WGS sequence"/>
</dbReference>
<reference evidence="1 2" key="1">
    <citation type="submission" date="2014-06" db="EMBL/GenBank/DDBJ databases">
        <authorList>
            <person name="Swart Estienne"/>
        </authorList>
    </citation>
    <scope>NUCLEOTIDE SEQUENCE [LARGE SCALE GENOMIC DNA]</scope>
    <source>
        <strain evidence="1 2">130c</strain>
    </source>
</reference>
<keyword evidence="2" id="KW-1185">Reference proteome</keyword>
<dbReference type="OrthoDB" id="9988476at2759"/>
<gene>
    <name evidence="1" type="primary">Contig10231.g10920</name>
    <name evidence="1" type="ORF">STYLEM_6935</name>
</gene>
<evidence type="ECO:0000313" key="1">
    <source>
        <dbReference type="EMBL" id="CDW77966.1"/>
    </source>
</evidence>
<proteinExistence type="predicted"/>
<evidence type="ECO:0000313" key="2">
    <source>
        <dbReference type="Proteomes" id="UP000039865"/>
    </source>
</evidence>
<sequence>MGLCCSAAGAQDQEHLSQKRDQKIIQHVEDYTLPHGSLKLSVHNCVLKGPVTADSGWACDGRKIFEKCQGGITDFYQTAGKKKYNCAEHDFDLCFECCQYVYKNEKICEASKQKWSGFWLQGQSKGEMKFEKLLITKNTVFGNGEDSIGTFIISGKVHENNQTLGFRKQYLGKHLVTYTGGISNQGKTVQGDWDIGGSTTGKFELNCQ</sequence>